<proteinExistence type="predicted"/>
<dbReference type="AlphaFoldDB" id="A0AAW9ECM5"/>
<dbReference type="EMBL" id="JAWZZT010001410">
    <property type="protein sequence ID" value="MDX7018866.1"/>
    <property type="molecule type" value="Genomic_DNA"/>
</dbReference>
<gene>
    <name evidence="1" type="ORF">SJ059_31040</name>
</gene>
<feature type="non-terminal residue" evidence="1">
    <location>
        <position position="1"/>
    </location>
</feature>
<evidence type="ECO:0000313" key="1">
    <source>
        <dbReference type="EMBL" id="MDX7018866.1"/>
    </source>
</evidence>
<name>A0AAW9ECM5_KLEAE</name>
<protein>
    <submittedName>
        <fullName evidence="1">Thiosulfate reductase PhsA</fullName>
    </submittedName>
</protein>
<sequence length="67" mass="7725">PDAIKHVDSNNMMEKSLSFKSPSGLIEIYSEELESLLENYGIPRFHNFPLKQKDELYFIQGKVAVHT</sequence>
<dbReference type="Proteomes" id="UP001279012">
    <property type="component" value="Unassembled WGS sequence"/>
</dbReference>
<comment type="caution">
    <text evidence="1">The sequence shown here is derived from an EMBL/GenBank/DDBJ whole genome shotgun (WGS) entry which is preliminary data.</text>
</comment>
<accession>A0AAW9ECM5</accession>
<evidence type="ECO:0000313" key="2">
    <source>
        <dbReference type="Proteomes" id="UP001279012"/>
    </source>
</evidence>
<reference evidence="1" key="1">
    <citation type="submission" date="2023-11" db="EMBL/GenBank/DDBJ databases">
        <title>Detection of rare carbapenemases in Enterobacterales - comparison of two colorimetric and two CIM-based carbapenemase assays.</title>
        <authorList>
            <person name="Schaffarczyk L."/>
            <person name="Noster J."/>
            <person name="Stelzer Y."/>
            <person name="Sattler J."/>
            <person name="Gatermann S."/>
            <person name="Hamprecht A."/>
        </authorList>
    </citation>
    <scope>NUCLEOTIDE SEQUENCE</scope>
    <source>
        <strain evidence="1">CIM-Cont-037</strain>
    </source>
</reference>
<organism evidence="1 2">
    <name type="scientific">Klebsiella aerogenes</name>
    <name type="common">Enterobacter aerogenes</name>
    <dbReference type="NCBI Taxonomy" id="548"/>
    <lineage>
        <taxon>Bacteria</taxon>
        <taxon>Pseudomonadati</taxon>
        <taxon>Pseudomonadota</taxon>
        <taxon>Gammaproteobacteria</taxon>
        <taxon>Enterobacterales</taxon>
        <taxon>Enterobacteriaceae</taxon>
        <taxon>Klebsiella/Raoultella group</taxon>
        <taxon>Klebsiella</taxon>
    </lineage>
</organism>
<feature type="non-terminal residue" evidence="1">
    <location>
        <position position="67"/>
    </location>
</feature>